<gene>
    <name evidence="1" type="ORF">ECB94_16810</name>
</gene>
<dbReference type="AlphaFoldDB" id="A0A3G4VDI3"/>
<evidence type="ECO:0008006" key="3">
    <source>
        <dbReference type="Google" id="ProtNLM"/>
    </source>
</evidence>
<dbReference type="Proteomes" id="UP000279760">
    <property type="component" value="Chromosome 1"/>
</dbReference>
<evidence type="ECO:0000313" key="1">
    <source>
        <dbReference type="EMBL" id="AYV22810.1"/>
    </source>
</evidence>
<proteinExistence type="predicted"/>
<name>A0A3G4VDI3_9VIBR</name>
<accession>A0A3G4VDI3</accession>
<dbReference type="EMBL" id="CP033577">
    <property type="protein sequence ID" value="AYV22810.1"/>
    <property type="molecule type" value="Genomic_DNA"/>
</dbReference>
<dbReference type="RefSeq" id="WP_124941077.1">
    <property type="nucleotide sequence ID" value="NZ_CP033577.1"/>
</dbReference>
<protein>
    <recommendedName>
        <fullName evidence="3">DUF218 domain-containing protein</fullName>
    </recommendedName>
</protein>
<evidence type="ECO:0000313" key="2">
    <source>
        <dbReference type="Proteomes" id="UP000279760"/>
    </source>
</evidence>
<sequence length="210" mass="23656">MRKFIDLLSQSNVSLVRQSASVLATFLKSEQLDYRLDTVQKQMLAQYLETTRLVSENFGSPLNAHSVVAFSFGDSEDVNKRLANVATDLVRENGFLDAHIQQEVAEHITALPNAHVIADDNYQTTTDVARKALDKSVGRNVIVVAQAWHAKRCIETCQEVGLNVVGLRTVDRFPQNDPQPWVRNPINWVLKESQRQFVTGQEISRLLQLA</sequence>
<reference evidence="1 2" key="1">
    <citation type="submission" date="2018-11" db="EMBL/GenBank/DDBJ databases">
        <title>Complete Genome Sequence of Vbrio mediterranei 117-T6: a Potential Pathogen Bacteria Isolated from the Conchocelis of Pyropia.</title>
        <authorList>
            <person name="Liu Q."/>
        </authorList>
    </citation>
    <scope>NUCLEOTIDE SEQUENCE [LARGE SCALE GENOMIC DNA]</scope>
    <source>
        <strain evidence="1 2">117-T6</strain>
    </source>
</reference>
<organism evidence="1 2">
    <name type="scientific">Vibrio mediterranei</name>
    <dbReference type="NCBI Taxonomy" id="689"/>
    <lineage>
        <taxon>Bacteria</taxon>
        <taxon>Pseudomonadati</taxon>
        <taxon>Pseudomonadota</taxon>
        <taxon>Gammaproteobacteria</taxon>
        <taxon>Vibrionales</taxon>
        <taxon>Vibrionaceae</taxon>
        <taxon>Vibrio</taxon>
    </lineage>
</organism>